<feature type="transmembrane region" description="Helical" evidence="2">
    <location>
        <begin position="77"/>
        <end position="102"/>
    </location>
</feature>
<keyword evidence="3" id="KW-0732">Signal</keyword>
<feature type="region of interest" description="Disordered" evidence="1">
    <location>
        <begin position="141"/>
        <end position="168"/>
    </location>
</feature>
<dbReference type="OrthoDB" id="6611212at2759"/>
<evidence type="ECO:0000313" key="5">
    <source>
        <dbReference type="Proteomes" id="UP000694866"/>
    </source>
</evidence>
<accession>A0A0C9R777</accession>
<proteinExistence type="predicted"/>
<dbReference type="Pfam" id="PF07898">
    <property type="entry name" value="DUF1676"/>
    <property type="match status" value="1"/>
</dbReference>
<reference evidence="6" key="2">
    <citation type="submission" date="2025-04" db="UniProtKB">
        <authorList>
            <consortium name="RefSeq"/>
        </authorList>
    </citation>
    <scope>IDENTIFICATION</scope>
    <source>
        <strain evidence="6">USDA-PBARC FA_bdor</strain>
        <tissue evidence="6">Whole organism</tissue>
    </source>
</reference>
<dbReference type="Proteomes" id="UP000694866">
    <property type="component" value="Unplaced"/>
</dbReference>
<reference evidence="4" key="1">
    <citation type="submission" date="2015-01" db="EMBL/GenBank/DDBJ databases">
        <title>Transcriptome Assembly of Fopius arisanus.</title>
        <authorList>
            <person name="Geib S."/>
        </authorList>
    </citation>
    <scope>NUCLEOTIDE SEQUENCE</scope>
</reference>
<feature type="chain" id="PRO_5044541637" evidence="3">
    <location>
        <begin position="22"/>
        <end position="168"/>
    </location>
</feature>
<keyword evidence="2" id="KW-1133">Transmembrane helix</keyword>
<evidence type="ECO:0000313" key="4">
    <source>
        <dbReference type="EMBL" id="JAG73547.1"/>
    </source>
</evidence>
<name>A0A0C9R777_9HYME</name>
<evidence type="ECO:0000256" key="3">
    <source>
        <dbReference type="SAM" id="SignalP"/>
    </source>
</evidence>
<gene>
    <name evidence="4" type="primary">gpr98</name>
    <name evidence="6" type="synonym">LOC105265738</name>
    <name evidence="4" type="ORF">g.9140</name>
</gene>
<dbReference type="InterPro" id="IPR012464">
    <property type="entry name" value="DUF1676"/>
</dbReference>
<dbReference type="EMBL" id="GBYB01003780">
    <property type="protein sequence ID" value="JAG73547.1"/>
    <property type="molecule type" value="Transcribed_RNA"/>
</dbReference>
<sequence>MKRFHWCIVGILLVGSTVSTADDGFQVEKIAKDTSTSQLVTNLIDFIFGHSISSQGRTFGMKRIQFMLMPMMYKMGMMTTLLVVLTVISLKGLMIGIMLLVLKLSAFLGKFYSAMSSHHQVAWSPPAPPVYVHVHGGHHQQPQWTSHYEPNPWESASNPGDEHYHYKG</sequence>
<dbReference type="GeneID" id="105265738"/>
<evidence type="ECO:0000256" key="2">
    <source>
        <dbReference type="SAM" id="Phobius"/>
    </source>
</evidence>
<protein>
    <submittedName>
        <fullName evidence="4">Gpr98 protein</fullName>
    </submittedName>
</protein>
<feature type="signal peptide" evidence="3">
    <location>
        <begin position="1"/>
        <end position="21"/>
    </location>
</feature>
<feature type="compositionally biased region" description="Polar residues" evidence="1">
    <location>
        <begin position="144"/>
        <end position="158"/>
    </location>
</feature>
<evidence type="ECO:0000313" key="6">
    <source>
        <dbReference type="RefSeq" id="XP_011301728.1"/>
    </source>
</evidence>
<evidence type="ECO:0000256" key="1">
    <source>
        <dbReference type="SAM" id="MobiDB-lite"/>
    </source>
</evidence>
<organism evidence="4">
    <name type="scientific">Fopius arisanus</name>
    <dbReference type="NCBI Taxonomy" id="64838"/>
    <lineage>
        <taxon>Eukaryota</taxon>
        <taxon>Metazoa</taxon>
        <taxon>Ecdysozoa</taxon>
        <taxon>Arthropoda</taxon>
        <taxon>Hexapoda</taxon>
        <taxon>Insecta</taxon>
        <taxon>Pterygota</taxon>
        <taxon>Neoptera</taxon>
        <taxon>Endopterygota</taxon>
        <taxon>Hymenoptera</taxon>
        <taxon>Apocrita</taxon>
        <taxon>Ichneumonoidea</taxon>
        <taxon>Braconidae</taxon>
        <taxon>Opiinae</taxon>
        <taxon>Fopius</taxon>
    </lineage>
</organism>
<dbReference type="AlphaFoldDB" id="A0A0C9R777"/>
<dbReference type="RefSeq" id="XP_011301728.1">
    <property type="nucleotide sequence ID" value="XM_011303426.1"/>
</dbReference>
<keyword evidence="2" id="KW-0812">Transmembrane</keyword>
<dbReference type="KEGG" id="fas:105265738"/>
<keyword evidence="2" id="KW-0472">Membrane</keyword>
<accession>A0A9R1T392</accession>
<keyword evidence="5" id="KW-1185">Reference proteome</keyword>